<accession>A0A4C1SB05</accession>
<comment type="subcellular location">
    <subcellularLocation>
        <location evidence="1">Mitochondrion</location>
    </subcellularLocation>
</comment>
<dbReference type="EMBL" id="BGZK01000002">
    <property type="protein sequence ID" value="GBO99284.1"/>
    <property type="molecule type" value="Genomic_DNA"/>
</dbReference>
<comment type="similarity">
    <text evidence="2">Belongs to the mitochondrion-specific ribosomal protein mS31 family.</text>
</comment>
<dbReference type="GO" id="GO:0003735">
    <property type="term" value="F:structural constituent of ribosome"/>
    <property type="evidence" value="ECO:0007669"/>
    <property type="project" value="InterPro"/>
</dbReference>
<proteinExistence type="inferred from homology"/>
<keyword evidence="6" id="KW-0687">Ribonucleoprotein</keyword>
<sequence>MDTNQENNKQTCNLSVRYGKDISQINTIDLFSENPLNIFTQKNVPNYGTKLDVWEAIEKRELALATSQPPTNYFQKMILWTEQGKVWKFPINNEQGLEEENEVHFSEHIFLDMLLEGWCPTKGPIRHFMELVCVGLSKNPFYTVQEKKEHIKWYKDYFESKKDVLAEVGAWDISSQSENTKTVS</sequence>
<keyword evidence="5" id="KW-0496">Mitochondrion</keyword>
<reference evidence="9 10" key="1">
    <citation type="journal article" date="2019" name="Commun. Biol.">
        <title>The bagworm genome reveals a unique fibroin gene that provides high tensile strength.</title>
        <authorList>
            <person name="Kono N."/>
            <person name="Nakamura H."/>
            <person name="Ohtoshi R."/>
            <person name="Tomita M."/>
            <person name="Numata K."/>
            <person name="Arakawa K."/>
        </authorList>
    </citation>
    <scope>NUCLEOTIDE SEQUENCE [LARGE SCALE GENOMIC DNA]</scope>
</reference>
<dbReference type="PANTHER" id="PTHR13231">
    <property type="entry name" value="MITOCHONDRIAL RIBOSOMAL PROTEIN S31"/>
    <property type="match status" value="1"/>
</dbReference>
<evidence type="ECO:0000256" key="1">
    <source>
        <dbReference type="ARBA" id="ARBA00004173"/>
    </source>
</evidence>
<evidence type="ECO:0000313" key="10">
    <source>
        <dbReference type="Proteomes" id="UP000299102"/>
    </source>
</evidence>
<keyword evidence="3" id="KW-0809">Transit peptide</keyword>
<comment type="caution">
    <text evidence="9">The sequence shown here is derived from an EMBL/GenBank/DDBJ whole genome shotgun (WGS) entry which is preliminary data.</text>
</comment>
<evidence type="ECO:0000256" key="3">
    <source>
        <dbReference type="ARBA" id="ARBA00022946"/>
    </source>
</evidence>
<dbReference type="OrthoDB" id="5989925at2759"/>
<dbReference type="Proteomes" id="UP000299102">
    <property type="component" value="Unassembled WGS sequence"/>
</dbReference>
<keyword evidence="4 9" id="KW-0689">Ribosomal protein</keyword>
<evidence type="ECO:0000256" key="5">
    <source>
        <dbReference type="ARBA" id="ARBA00023128"/>
    </source>
</evidence>
<dbReference type="InterPro" id="IPR026299">
    <property type="entry name" value="MRP-S31"/>
</dbReference>
<dbReference type="GO" id="GO:0005763">
    <property type="term" value="C:mitochondrial small ribosomal subunit"/>
    <property type="evidence" value="ECO:0007669"/>
    <property type="project" value="InterPro"/>
</dbReference>
<dbReference type="STRING" id="151549.A0A4C1SB05"/>
<protein>
    <recommendedName>
        <fullName evidence="7">Small ribosomal subunit protein mS31</fullName>
    </recommendedName>
    <alternativeName>
        <fullName evidence="8">28S ribosomal protein S31, mitochondrial</fullName>
    </alternativeName>
</protein>
<organism evidence="9 10">
    <name type="scientific">Eumeta variegata</name>
    <name type="common">Bagworm moth</name>
    <name type="synonym">Eumeta japonica</name>
    <dbReference type="NCBI Taxonomy" id="151549"/>
    <lineage>
        <taxon>Eukaryota</taxon>
        <taxon>Metazoa</taxon>
        <taxon>Ecdysozoa</taxon>
        <taxon>Arthropoda</taxon>
        <taxon>Hexapoda</taxon>
        <taxon>Insecta</taxon>
        <taxon>Pterygota</taxon>
        <taxon>Neoptera</taxon>
        <taxon>Endopterygota</taxon>
        <taxon>Lepidoptera</taxon>
        <taxon>Glossata</taxon>
        <taxon>Ditrysia</taxon>
        <taxon>Tineoidea</taxon>
        <taxon>Psychidae</taxon>
        <taxon>Oiketicinae</taxon>
        <taxon>Eumeta</taxon>
    </lineage>
</organism>
<gene>
    <name evidence="9" type="primary">MRPS31</name>
    <name evidence="9" type="ORF">EVAR_546_1</name>
</gene>
<name>A0A4C1SB05_EUMVA</name>
<evidence type="ECO:0000256" key="2">
    <source>
        <dbReference type="ARBA" id="ARBA00011057"/>
    </source>
</evidence>
<evidence type="ECO:0000256" key="7">
    <source>
        <dbReference type="ARBA" id="ARBA00035133"/>
    </source>
</evidence>
<dbReference type="AlphaFoldDB" id="A0A4C1SB05"/>
<dbReference type="Pfam" id="PF15433">
    <property type="entry name" value="MRP-S31"/>
    <property type="match status" value="1"/>
</dbReference>
<evidence type="ECO:0000256" key="8">
    <source>
        <dbReference type="ARBA" id="ARBA00035363"/>
    </source>
</evidence>
<dbReference type="PANTHER" id="PTHR13231:SF3">
    <property type="entry name" value="SMALL RIBOSOMAL SUBUNIT PROTEIN MS31"/>
    <property type="match status" value="1"/>
</dbReference>
<evidence type="ECO:0000256" key="6">
    <source>
        <dbReference type="ARBA" id="ARBA00023274"/>
    </source>
</evidence>
<evidence type="ECO:0000313" key="9">
    <source>
        <dbReference type="EMBL" id="GBO99284.1"/>
    </source>
</evidence>
<keyword evidence="10" id="KW-1185">Reference proteome</keyword>
<evidence type="ECO:0000256" key="4">
    <source>
        <dbReference type="ARBA" id="ARBA00022980"/>
    </source>
</evidence>